<dbReference type="PROSITE" id="PS00086">
    <property type="entry name" value="CYTOCHROME_P450"/>
    <property type="match status" value="1"/>
</dbReference>
<keyword evidence="6 7" id="KW-0503">Monooxygenase</keyword>
<keyword evidence="5 7" id="KW-0408">Iron</keyword>
<evidence type="ECO:0000256" key="1">
    <source>
        <dbReference type="ARBA" id="ARBA00010617"/>
    </source>
</evidence>
<proteinExistence type="inferred from homology"/>
<evidence type="ECO:0000256" key="7">
    <source>
        <dbReference type="RuleBase" id="RU000461"/>
    </source>
</evidence>
<dbReference type="InterPro" id="IPR001128">
    <property type="entry name" value="Cyt_P450"/>
</dbReference>
<sequence>MPVAPGAVPLLGHALTLMRNPAAWLTACRATGPLVEIRLGGRAAFLACTPELVNEMLTTKMKQFDKGGPLFDRARAVFGAGLVTTTHDAQRQQRPLMQPAFSREGLASYVEAMQQESEALTATWRPGTPLDILAEMHALTMRVFLRVMLPSAEIAQHASLASQIKGLTDGVAARTALPWMEKIPNVANRRYAQARKQLWDTARRAADRSQPDLGRLLKALSVSDAEGKTLTEEELAPQIVNLLVAGTETNAALLTWIFHLLDREPEVQGRLRHEMADVLGGRPANLRDMHALTLTRNVILETMRLMPPIWALTRTTASEVELGGYRFPAGTDFVFSPYQLHHDPAYFPDPEAFVPDRWNELSNRAEKAFIPFGAGRRRCIGETFALAETTIALSTVLSRWTLRTVPGSRTRPRFRSSLNAAGMRMIPTEAREPSLDRSEATSPLS</sequence>
<dbReference type="InterPro" id="IPR036396">
    <property type="entry name" value="Cyt_P450_sf"/>
</dbReference>
<evidence type="ECO:0000313" key="10">
    <source>
        <dbReference type="Proteomes" id="UP001552527"/>
    </source>
</evidence>
<dbReference type="InterPro" id="IPR002403">
    <property type="entry name" value="Cyt_P450_E_grp-IV"/>
</dbReference>
<evidence type="ECO:0000256" key="5">
    <source>
        <dbReference type="ARBA" id="ARBA00023004"/>
    </source>
</evidence>
<dbReference type="PRINTS" id="PR00385">
    <property type="entry name" value="P450"/>
</dbReference>
<name>A0ABV3JSG3_9ACTN</name>
<gene>
    <name evidence="9" type="ORF">AB0K95_31955</name>
</gene>
<dbReference type="RefSeq" id="WP_364027340.1">
    <property type="nucleotide sequence ID" value="NZ_JBFATE010000022.1"/>
</dbReference>
<evidence type="ECO:0000256" key="4">
    <source>
        <dbReference type="ARBA" id="ARBA00023002"/>
    </source>
</evidence>
<evidence type="ECO:0000256" key="8">
    <source>
        <dbReference type="SAM" id="MobiDB-lite"/>
    </source>
</evidence>
<evidence type="ECO:0000256" key="3">
    <source>
        <dbReference type="ARBA" id="ARBA00022723"/>
    </source>
</evidence>
<keyword evidence="3 7" id="KW-0479">Metal-binding</keyword>
<feature type="region of interest" description="Disordered" evidence="8">
    <location>
        <begin position="426"/>
        <end position="445"/>
    </location>
</feature>
<organism evidence="9 10">
    <name type="scientific">Streptomyces werraensis</name>
    <dbReference type="NCBI Taxonomy" id="68284"/>
    <lineage>
        <taxon>Bacteria</taxon>
        <taxon>Bacillati</taxon>
        <taxon>Actinomycetota</taxon>
        <taxon>Actinomycetes</taxon>
        <taxon>Kitasatosporales</taxon>
        <taxon>Streptomycetaceae</taxon>
        <taxon>Streptomyces</taxon>
    </lineage>
</organism>
<dbReference type="PANTHER" id="PTHR24291">
    <property type="entry name" value="CYTOCHROME P450 FAMILY 4"/>
    <property type="match status" value="1"/>
</dbReference>
<evidence type="ECO:0000256" key="6">
    <source>
        <dbReference type="ARBA" id="ARBA00023033"/>
    </source>
</evidence>
<keyword evidence="4 7" id="KW-0560">Oxidoreductase</keyword>
<evidence type="ECO:0000313" key="9">
    <source>
        <dbReference type="EMBL" id="MEV5249839.1"/>
    </source>
</evidence>
<dbReference type="PANTHER" id="PTHR24291:SF50">
    <property type="entry name" value="BIFUNCTIONAL ALBAFLAVENONE MONOOXYGENASE_TERPENE SYNTHASE"/>
    <property type="match status" value="1"/>
</dbReference>
<keyword evidence="10" id="KW-1185">Reference proteome</keyword>
<dbReference type="SUPFAM" id="SSF48264">
    <property type="entry name" value="Cytochrome P450"/>
    <property type="match status" value="1"/>
</dbReference>
<dbReference type="Pfam" id="PF00067">
    <property type="entry name" value="p450"/>
    <property type="match status" value="1"/>
</dbReference>
<dbReference type="PRINTS" id="PR00465">
    <property type="entry name" value="EP450IV"/>
</dbReference>
<dbReference type="InterPro" id="IPR050196">
    <property type="entry name" value="Cytochrome_P450_Monoox"/>
</dbReference>
<dbReference type="Proteomes" id="UP001552527">
    <property type="component" value="Unassembled WGS sequence"/>
</dbReference>
<comment type="similarity">
    <text evidence="1 7">Belongs to the cytochrome P450 family.</text>
</comment>
<dbReference type="InterPro" id="IPR017972">
    <property type="entry name" value="Cyt_P450_CS"/>
</dbReference>
<protein>
    <submittedName>
        <fullName evidence="9">Cytochrome P450</fullName>
    </submittedName>
</protein>
<reference evidence="9 10" key="1">
    <citation type="submission" date="2024-06" db="EMBL/GenBank/DDBJ databases">
        <title>The Natural Products Discovery Center: Release of the First 8490 Sequenced Strains for Exploring Actinobacteria Biosynthetic Diversity.</title>
        <authorList>
            <person name="Kalkreuter E."/>
            <person name="Kautsar S.A."/>
            <person name="Yang D."/>
            <person name="Bader C.D."/>
            <person name="Teijaro C.N."/>
            <person name="Fluegel L."/>
            <person name="Davis C.M."/>
            <person name="Simpson J.R."/>
            <person name="Lauterbach L."/>
            <person name="Steele A.D."/>
            <person name="Gui C."/>
            <person name="Meng S."/>
            <person name="Li G."/>
            <person name="Viehrig K."/>
            <person name="Ye F."/>
            <person name="Su P."/>
            <person name="Kiefer A.F."/>
            <person name="Nichols A."/>
            <person name="Cepeda A.J."/>
            <person name="Yan W."/>
            <person name="Fan B."/>
            <person name="Jiang Y."/>
            <person name="Adhikari A."/>
            <person name="Zheng C.-J."/>
            <person name="Schuster L."/>
            <person name="Cowan T.M."/>
            <person name="Smanski M.J."/>
            <person name="Chevrette M.G."/>
            <person name="De Carvalho L.P.S."/>
            <person name="Shen B."/>
        </authorList>
    </citation>
    <scope>NUCLEOTIDE SEQUENCE [LARGE SCALE GENOMIC DNA]</scope>
    <source>
        <strain evidence="9 10">NPDC052768</strain>
    </source>
</reference>
<dbReference type="EMBL" id="JBFATE010000022">
    <property type="protein sequence ID" value="MEV5249839.1"/>
    <property type="molecule type" value="Genomic_DNA"/>
</dbReference>
<comment type="caution">
    <text evidence="9">The sequence shown here is derived from an EMBL/GenBank/DDBJ whole genome shotgun (WGS) entry which is preliminary data.</text>
</comment>
<accession>A0ABV3JSG3</accession>
<evidence type="ECO:0000256" key="2">
    <source>
        <dbReference type="ARBA" id="ARBA00022617"/>
    </source>
</evidence>
<feature type="compositionally biased region" description="Basic and acidic residues" evidence="8">
    <location>
        <begin position="429"/>
        <end position="439"/>
    </location>
</feature>
<dbReference type="Gene3D" id="1.10.630.10">
    <property type="entry name" value="Cytochrome P450"/>
    <property type="match status" value="1"/>
</dbReference>
<keyword evidence="2 7" id="KW-0349">Heme</keyword>